<dbReference type="InterPro" id="IPR010982">
    <property type="entry name" value="Lambda_DNA-bd_dom_sf"/>
</dbReference>
<dbReference type="CDD" id="cd06288">
    <property type="entry name" value="PBP1_sucrose_transcription_regulator"/>
    <property type="match status" value="1"/>
</dbReference>
<evidence type="ECO:0000259" key="5">
    <source>
        <dbReference type="PROSITE" id="PS50932"/>
    </source>
</evidence>
<dbReference type="GO" id="GO:0003677">
    <property type="term" value="F:DNA binding"/>
    <property type="evidence" value="ECO:0007669"/>
    <property type="project" value="UniProtKB-KW"/>
</dbReference>
<dbReference type="CDD" id="cd01392">
    <property type="entry name" value="HTH_LacI"/>
    <property type="match status" value="1"/>
</dbReference>
<keyword evidence="1" id="KW-0678">Repressor</keyword>
<sequence length="356" mass="36724">MNRDTRRRITAAEVAERSGASRSAVSLVLNGRADGNVAPSLQERIRAAVDELGYVPQSVGRSLRSRSTRTVGVITDEIVTSPFAGGIISGAGVVAREHGFMIMVADTEGEEDLVREMSEVFFSRSVDALMLATGGLVDVAPPQELLALPAVLANCLGPADGAPSVVADEAGGSVQAVEHLLALGHRDIVQLAGTEDSPATARRRAGFLRTAEGRAAPWTIPCGWEIDEGYRAAAALFDDGDPDGRPTAILASNDRTAVGVLLAAAHRGIRVPEELSVVGVDDQAHVASCVVPALTSVALPHRGIGARAMEILLHQVPGVAVEAGAAGPPAPGDVGAAELISTELMVRDSTAAAPTR</sequence>
<dbReference type="SMART" id="SM00354">
    <property type="entry name" value="HTH_LACI"/>
    <property type="match status" value="1"/>
</dbReference>
<dbReference type="Proteomes" id="UP001501736">
    <property type="component" value="Unassembled WGS sequence"/>
</dbReference>
<evidence type="ECO:0000313" key="6">
    <source>
        <dbReference type="EMBL" id="GAA3284567.1"/>
    </source>
</evidence>
<keyword evidence="4" id="KW-0804">Transcription</keyword>
<evidence type="ECO:0000256" key="3">
    <source>
        <dbReference type="ARBA" id="ARBA00023125"/>
    </source>
</evidence>
<evidence type="ECO:0000313" key="7">
    <source>
        <dbReference type="Proteomes" id="UP001501736"/>
    </source>
</evidence>
<feature type="domain" description="HTH lacI-type" evidence="5">
    <location>
        <begin position="9"/>
        <end position="65"/>
    </location>
</feature>
<dbReference type="PROSITE" id="PS50932">
    <property type="entry name" value="HTH_LACI_2"/>
    <property type="match status" value="1"/>
</dbReference>
<dbReference type="Gene3D" id="1.10.260.40">
    <property type="entry name" value="lambda repressor-like DNA-binding domains"/>
    <property type="match status" value="1"/>
</dbReference>
<evidence type="ECO:0000256" key="1">
    <source>
        <dbReference type="ARBA" id="ARBA00022491"/>
    </source>
</evidence>
<keyword evidence="3 6" id="KW-0238">DNA-binding</keyword>
<dbReference type="InterPro" id="IPR046335">
    <property type="entry name" value="LacI/GalR-like_sensor"/>
</dbReference>
<dbReference type="InterPro" id="IPR000843">
    <property type="entry name" value="HTH_LacI"/>
</dbReference>
<accession>A0ABP6RCS8</accession>
<dbReference type="RefSeq" id="WP_344719916.1">
    <property type="nucleotide sequence ID" value="NZ_BAAAYG010000005.1"/>
</dbReference>
<reference evidence="7" key="1">
    <citation type="journal article" date="2019" name="Int. J. Syst. Evol. Microbiol.">
        <title>The Global Catalogue of Microorganisms (GCM) 10K type strain sequencing project: providing services to taxonomists for standard genome sequencing and annotation.</title>
        <authorList>
            <consortium name="The Broad Institute Genomics Platform"/>
            <consortium name="The Broad Institute Genome Sequencing Center for Infectious Disease"/>
            <person name="Wu L."/>
            <person name="Ma J."/>
        </authorList>
    </citation>
    <scope>NUCLEOTIDE SEQUENCE [LARGE SCALE GENOMIC DNA]</scope>
    <source>
        <strain evidence="7">JCM 11483</strain>
    </source>
</reference>
<evidence type="ECO:0000256" key="2">
    <source>
        <dbReference type="ARBA" id="ARBA00023015"/>
    </source>
</evidence>
<dbReference type="PANTHER" id="PTHR30146:SF148">
    <property type="entry name" value="HTH-TYPE TRANSCRIPTIONAL REPRESSOR PURR-RELATED"/>
    <property type="match status" value="1"/>
</dbReference>
<dbReference type="SUPFAM" id="SSF53822">
    <property type="entry name" value="Periplasmic binding protein-like I"/>
    <property type="match status" value="1"/>
</dbReference>
<keyword evidence="7" id="KW-1185">Reference proteome</keyword>
<dbReference type="Gene3D" id="3.40.50.2300">
    <property type="match status" value="2"/>
</dbReference>
<name>A0ABP6RCS8_9MICC</name>
<gene>
    <name evidence="6" type="ORF">GCM10020260_15350</name>
</gene>
<proteinExistence type="predicted"/>
<dbReference type="EMBL" id="BAAAYG010000005">
    <property type="protein sequence ID" value="GAA3284567.1"/>
    <property type="molecule type" value="Genomic_DNA"/>
</dbReference>
<protein>
    <submittedName>
        <fullName evidence="6">LacI family DNA-binding transcriptional regulator</fullName>
    </submittedName>
</protein>
<keyword evidence="2" id="KW-0805">Transcription regulation</keyword>
<comment type="caution">
    <text evidence="6">The sequence shown here is derived from an EMBL/GenBank/DDBJ whole genome shotgun (WGS) entry which is preliminary data.</text>
</comment>
<dbReference type="InterPro" id="IPR028082">
    <property type="entry name" value="Peripla_BP_I"/>
</dbReference>
<dbReference type="PANTHER" id="PTHR30146">
    <property type="entry name" value="LACI-RELATED TRANSCRIPTIONAL REPRESSOR"/>
    <property type="match status" value="1"/>
</dbReference>
<organism evidence="6 7">
    <name type="scientific">Nesterenkonia halobia</name>
    <dbReference type="NCBI Taxonomy" id="37922"/>
    <lineage>
        <taxon>Bacteria</taxon>
        <taxon>Bacillati</taxon>
        <taxon>Actinomycetota</taxon>
        <taxon>Actinomycetes</taxon>
        <taxon>Micrococcales</taxon>
        <taxon>Micrococcaceae</taxon>
        <taxon>Nesterenkonia</taxon>
    </lineage>
</organism>
<dbReference type="SUPFAM" id="SSF47413">
    <property type="entry name" value="lambda repressor-like DNA-binding domains"/>
    <property type="match status" value="1"/>
</dbReference>
<evidence type="ECO:0000256" key="4">
    <source>
        <dbReference type="ARBA" id="ARBA00023163"/>
    </source>
</evidence>
<dbReference type="Pfam" id="PF00356">
    <property type="entry name" value="LacI"/>
    <property type="match status" value="1"/>
</dbReference>
<dbReference type="Pfam" id="PF13377">
    <property type="entry name" value="Peripla_BP_3"/>
    <property type="match status" value="1"/>
</dbReference>